<evidence type="ECO:0000256" key="6">
    <source>
        <dbReference type="SAM" id="Phobius"/>
    </source>
</evidence>
<protein>
    <recommendedName>
        <fullName evidence="9">Transmembrane protein 184C</fullName>
    </recommendedName>
</protein>
<feature type="transmembrane region" description="Helical" evidence="6">
    <location>
        <begin position="202"/>
        <end position="224"/>
    </location>
</feature>
<comment type="subcellular location">
    <subcellularLocation>
        <location evidence="1">Membrane</location>
        <topology evidence="1">Multi-pass membrane protein</topology>
    </subcellularLocation>
</comment>
<evidence type="ECO:0000256" key="2">
    <source>
        <dbReference type="ARBA" id="ARBA00022692"/>
    </source>
</evidence>
<dbReference type="SMART" id="SM01417">
    <property type="entry name" value="Solute_trans_a"/>
    <property type="match status" value="1"/>
</dbReference>
<organism evidence="7">
    <name type="scientific">Fonticula alba</name>
    <name type="common">Slime mold</name>
    <dbReference type="NCBI Taxonomy" id="691883"/>
    <lineage>
        <taxon>Eukaryota</taxon>
        <taxon>Rotosphaerida</taxon>
        <taxon>Fonticulaceae</taxon>
        <taxon>Fonticula</taxon>
    </lineage>
</organism>
<proteinExistence type="predicted"/>
<accession>A0A058Z717</accession>
<evidence type="ECO:0008006" key="9">
    <source>
        <dbReference type="Google" id="ProtNLM"/>
    </source>
</evidence>
<dbReference type="STRING" id="691883.A0A058Z717"/>
<feature type="transmembrane region" description="Helical" evidence="6">
    <location>
        <begin position="315"/>
        <end position="334"/>
    </location>
</feature>
<evidence type="ECO:0000313" key="8">
    <source>
        <dbReference type="Proteomes" id="UP000030693"/>
    </source>
</evidence>
<evidence type="ECO:0000256" key="5">
    <source>
        <dbReference type="SAM" id="MobiDB-lite"/>
    </source>
</evidence>
<dbReference type="EMBL" id="KB932206">
    <property type="protein sequence ID" value="KCV69728.1"/>
    <property type="molecule type" value="Genomic_DNA"/>
</dbReference>
<dbReference type="Proteomes" id="UP000030693">
    <property type="component" value="Unassembled WGS sequence"/>
</dbReference>
<dbReference type="InterPro" id="IPR005178">
    <property type="entry name" value="Ostalpha/TMEM184C"/>
</dbReference>
<keyword evidence="8" id="KW-1185">Reference proteome</keyword>
<name>A0A058Z717_FONAL</name>
<keyword evidence="2 6" id="KW-0812">Transmembrane</keyword>
<evidence type="ECO:0000256" key="4">
    <source>
        <dbReference type="ARBA" id="ARBA00023136"/>
    </source>
</evidence>
<dbReference type="GO" id="GO:0016020">
    <property type="term" value="C:membrane"/>
    <property type="evidence" value="ECO:0007669"/>
    <property type="project" value="UniProtKB-SubCell"/>
</dbReference>
<keyword evidence="3 6" id="KW-1133">Transmembrane helix</keyword>
<evidence type="ECO:0000256" key="3">
    <source>
        <dbReference type="ARBA" id="ARBA00022989"/>
    </source>
</evidence>
<feature type="transmembrane region" description="Helical" evidence="6">
    <location>
        <begin position="59"/>
        <end position="78"/>
    </location>
</feature>
<gene>
    <name evidence="7" type="ORF">H696_04134</name>
</gene>
<feature type="transmembrane region" description="Helical" evidence="6">
    <location>
        <begin position="236"/>
        <end position="256"/>
    </location>
</feature>
<feature type="transmembrane region" description="Helical" evidence="6">
    <location>
        <begin position="27"/>
        <end position="47"/>
    </location>
</feature>
<dbReference type="GeneID" id="20528859"/>
<feature type="transmembrane region" description="Helical" evidence="6">
    <location>
        <begin position="276"/>
        <end position="295"/>
    </location>
</feature>
<sequence>MDFLLAASSSSAPPGESAQVVKILFWVAFPFVCFAIGLTFFSIWEHIKNYHVRRLQRHVIRILFMVPVFAVTGWVGVIDPMVSRYFELVTSFYEGFVVLCFFYLLVGYLGGEGMVTRRLERRRQASPSDDPDALDLDLPEGFPSAGDTSNEAGDASSSSYRQHPSQVKPEPLCLPRVAVFARMFPSVSYDVRVFFRFLKHLILQYVVIMPLIAVIQISFDIYWLSKYPGTFDAHTVYTVLNIIRMVSVTLSLLGLLRFYNVFGPDLLPFRPLPKFLCIKAVIFLSFYQRLLFQFIEWVLPADSGMAVSGHTINSFMIAIEMAGAAILHMMYFSYSDYLHLSSRSEDRADDRLDAATTTTGGGGGDEMFVRSTGGPELRSRAAPVDSIQTTLLRGYARALLHAFSCDDVLSDIGDMLCNRQPSAGAGSGRGAGRGGMDASGVSFNPADDGNRFGIEFTSFGETHQPTGDLEMVDDPLGPVPGAHVASAPLDQGPAKQGAALPYGAGSLDGDHLEEDDLFAMTPDMTASDVLGIGDVEVAPVRHPVFTFTAGGGSPNSGGPAV</sequence>
<dbReference type="Pfam" id="PF03619">
    <property type="entry name" value="Solute_trans_a"/>
    <property type="match status" value="1"/>
</dbReference>
<feature type="compositionally biased region" description="Polar residues" evidence="5">
    <location>
        <begin position="146"/>
        <end position="165"/>
    </location>
</feature>
<dbReference type="PANTHER" id="PTHR23423">
    <property type="entry name" value="ORGANIC SOLUTE TRANSPORTER-RELATED"/>
    <property type="match status" value="1"/>
</dbReference>
<dbReference type="OrthoDB" id="5348404at2759"/>
<feature type="region of interest" description="Disordered" evidence="5">
    <location>
        <begin position="146"/>
        <end position="168"/>
    </location>
</feature>
<reference evidence="7" key="1">
    <citation type="submission" date="2013-04" db="EMBL/GenBank/DDBJ databases">
        <title>The Genome Sequence of Fonticula alba ATCC 38817.</title>
        <authorList>
            <consortium name="The Broad Institute Genomics Platform"/>
            <person name="Russ C."/>
            <person name="Cuomo C."/>
            <person name="Burger G."/>
            <person name="Gray M.W."/>
            <person name="Holland P.W.H."/>
            <person name="King N."/>
            <person name="Lang F.B.F."/>
            <person name="Roger A.J."/>
            <person name="Ruiz-Trillo I."/>
            <person name="Brown M."/>
            <person name="Walker B."/>
            <person name="Young S."/>
            <person name="Zeng Q."/>
            <person name="Gargeya S."/>
            <person name="Fitzgerald M."/>
            <person name="Haas B."/>
            <person name="Abouelleil A."/>
            <person name="Allen A.W."/>
            <person name="Alvarado L."/>
            <person name="Arachchi H.M."/>
            <person name="Berlin A.M."/>
            <person name="Chapman S.B."/>
            <person name="Gainer-Dewar J."/>
            <person name="Goldberg J."/>
            <person name="Griggs A."/>
            <person name="Gujja S."/>
            <person name="Hansen M."/>
            <person name="Howarth C."/>
            <person name="Imamovic A."/>
            <person name="Ireland A."/>
            <person name="Larimer J."/>
            <person name="McCowan C."/>
            <person name="Murphy C."/>
            <person name="Pearson M."/>
            <person name="Poon T.W."/>
            <person name="Priest M."/>
            <person name="Roberts A."/>
            <person name="Saif S."/>
            <person name="Shea T."/>
            <person name="Sisk P."/>
            <person name="Sykes S."/>
            <person name="Wortman J."/>
            <person name="Nusbaum C."/>
            <person name="Birren B."/>
        </authorList>
    </citation>
    <scope>NUCLEOTIDE SEQUENCE [LARGE SCALE GENOMIC DNA]</scope>
    <source>
        <strain evidence="7">ATCC 38817</strain>
    </source>
</reference>
<keyword evidence="4 6" id="KW-0472">Membrane</keyword>
<feature type="transmembrane region" description="Helical" evidence="6">
    <location>
        <begin position="90"/>
        <end position="111"/>
    </location>
</feature>
<dbReference type="AlphaFoldDB" id="A0A058Z717"/>
<evidence type="ECO:0000313" key="7">
    <source>
        <dbReference type="EMBL" id="KCV69728.1"/>
    </source>
</evidence>
<evidence type="ECO:0000256" key="1">
    <source>
        <dbReference type="ARBA" id="ARBA00004141"/>
    </source>
</evidence>
<dbReference type="eggNOG" id="KOG2641">
    <property type="taxonomic scope" value="Eukaryota"/>
</dbReference>
<dbReference type="RefSeq" id="XP_009496293.1">
    <property type="nucleotide sequence ID" value="XM_009498018.1"/>
</dbReference>